<organism evidence="3">
    <name type="scientific">Rhizophora mucronata</name>
    <name type="common">Asiatic mangrove</name>
    <dbReference type="NCBI Taxonomy" id="61149"/>
    <lineage>
        <taxon>Eukaryota</taxon>
        <taxon>Viridiplantae</taxon>
        <taxon>Streptophyta</taxon>
        <taxon>Embryophyta</taxon>
        <taxon>Tracheophyta</taxon>
        <taxon>Spermatophyta</taxon>
        <taxon>Magnoliopsida</taxon>
        <taxon>eudicotyledons</taxon>
        <taxon>Gunneridae</taxon>
        <taxon>Pentapetalae</taxon>
        <taxon>rosids</taxon>
        <taxon>fabids</taxon>
        <taxon>Malpighiales</taxon>
        <taxon>Rhizophoraceae</taxon>
        <taxon>Rhizophora</taxon>
    </lineage>
</organism>
<dbReference type="EMBL" id="GGEC01038244">
    <property type="protein sequence ID" value="MBX18728.1"/>
    <property type="molecule type" value="Transcribed_RNA"/>
</dbReference>
<evidence type="ECO:0000256" key="1">
    <source>
        <dbReference type="SAM" id="MobiDB-lite"/>
    </source>
</evidence>
<dbReference type="AlphaFoldDB" id="A0A2P2LL68"/>
<keyword evidence="2" id="KW-1133">Transmembrane helix</keyword>
<name>A0A2P2LL68_RHIMU</name>
<feature type="transmembrane region" description="Helical" evidence="2">
    <location>
        <begin position="283"/>
        <end position="309"/>
    </location>
</feature>
<keyword evidence="2" id="KW-0472">Membrane</keyword>
<feature type="region of interest" description="Disordered" evidence="1">
    <location>
        <begin position="93"/>
        <end position="127"/>
    </location>
</feature>
<protein>
    <submittedName>
        <fullName evidence="3">Uncharacterized protein</fullName>
    </submittedName>
</protein>
<reference evidence="3" key="1">
    <citation type="submission" date="2018-02" db="EMBL/GenBank/DDBJ databases">
        <title>Rhizophora mucronata_Transcriptome.</title>
        <authorList>
            <person name="Meera S.P."/>
            <person name="Sreeshan A."/>
            <person name="Augustine A."/>
        </authorList>
    </citation>
    <scope>NUCLEOTIDE SEQUENCE</scope>
    <source>
        <tissue evidence="3">Leaf</tissue>
    </source>
</reference>
<keyword evidence="2" id="KW-0812">Transmembrane</keyword>
<accession>A0A2P2LL68</accession>
<proteinExistence type="predicted"/>
<feature type="transmembrane region" description="Helical" evidence="2">
    <location>
        <begin position="12"/>
        <end position="33"/>
    </location>
</feature>
<sequence>MDLSFQLQSKTSRWLLVVGLVALTHISFQFLLLPYGNALRSLLPDSLNSTYDKSSSPIGPSLTKSAMVRNPLAVDLSGLKNYSIVAGLTREKDANKSTGDADIEEDQGQKESVGATENGIASKGRDVDESVEVVLDRDPDNEFPSDDLIINEDETQAIDEEERLALESVKTQRSDVGLALVSEAQHDLPFEQNLRTNHENPMNGILGEDLTVAHQEFEHANGNATVASAVPENHVANLKNESSMKSNPGRKKMRCEMPPNSITSIEEMDHILLRHRRSSRSMVCSSVNIITVFHLVLYLMQGILSFIIFARRDQDGPLLVTRRFLLQGQRLKMLLLW</sequence>
<evidence type="ECO:0000313" key="3">
    <source>
        <dbReference type="EMBL" id="MBX18728.1"/>
    </source>
</evidence>
<evidence type="ECO:0000256" key="2">
    <source>
        <dbReference type="SAM" id="Phobius"/>
    </source>
</evidence>